<dbReference type="InterPro" id="IPR050248">
    <property type="entry name" value="Polysacc_deacetylase_ArnD"/>
</dbReference>
<dbReference type="PANTHER" id="PTHR10587">
    <property type="entry name" value="GLYCOSYL TRANSFERASE-RELATED"/>
    <property type="match status" value="1"/>
</dbReference>
<dbReference type="InterPro" id="IPR002509">
    <property type="entry name" value="NODB_dom"/>
</dbReference>
<evidence type="ECO:0000313" key="6">
    <source>
        <dbReference type="EMBL" id="TMP61113.1"/>
    </source>
</evidence>
<evidence type="ECO:0000259" key="4">
    <source>
        <dbReference type="Pfam" id="PF01522"/>
    </source>
</evidence>
<accession>A0A5S3XUG5</accession>
<keyword evidence="1" id="KW-0479">Metal-binding</keyword>
<organism evidence="6 8">
    <name type="scientific">Pseudoalteromonas citrea</name>
    <dbReference type="NCBI Taxonomy" id="43655"/>
    <lineage>
        <taxon>Bacteria</taxon>
        <taxon>Pseudomonadati</taxon>
        <taxon>Pseudomonadota</taxon>
        <taxon>Gammaproteobacteria</taxon>
        <taxon>Alteromonadales</taxon>
        <taxon>Pseudoalteromonadaceae</taxon>
        <taxon>Pseudoalteromonas</taxon>
    </lineage>
</organism>
<dbReference type="Proteomes" id="UP000307706">
    <property type="component" value="Unassembled WGS sequence"/>
</dbReference>
<dbReference type="PROSITE" id="PS51257">
    <property type="entry name" value="PROKAR_LIPOPROTEIN"/>
    <property type="match status" value="1"/>
</dbReference>
<dbReference type="EMBL" id="PNCK01000019">
    <property type="protein sequence ID" value="TMP44740.1"/>
    <property type="molecule type" value="Genomic_DNA"/>
</dbReference>
<evidence type="ECO:0000313" key="8">
    <source>
        <dbReference type="Proteomes" id="UP000307706"/>
    </source>
</evidence>
<dbReference type="SUPFAM" id="SSF88713">
    <property type="entry name" value="Glycoside hydrolase/deacetylase"/>
    <property type="match status" value="1"/>
</dbReference>
<evidence type="ECO:0000256" key="2">
    <source>
        <dbReference type="ARBA" id="ARBA00022801"/>
    </source>
</evidence>
<dbReference type="GO" id="GO:0016810">
    <property type="term" value="F:hydrolase activity, acting on carbon-nitrogen (but not peptide) bonds"/>
    <property type="evidence" value="ECO:0007669"/>
    <property type="project" value="InterPro"/>
</dbReference>
<reference evidence="6" key="3">
    <citation type="submission" date="2019-09" db="EMBL/GenBank/DDBJ databases">
        <title>Co-occurence of chitin degradation, pigmentation and bioactivity in marine Pseudoalteromonas.</title>
        <authorList>
            <person name="Sonnenschein E.C."/>
            <person name="Bech P.K."/>
        </authorList>
    </citation>
    <scope>NUCLEOTIDE SEQUENCE</scope>
    <source>
        <strain evidence="6">S2231</strain>
    </source>
</reference>
<dbReference type="InterPro" id="IPR011330">
    <property type="entry name" value="Glyco_hydro/deAcase_b/a-brl"/>
</dbReference>
<dbReference type="PANTHER" id="PTHR10587:SF133">
    <property type="entry name" value="CHITIN DEACETYLASE 1-RELATED"/>
    <property type="match status" value="1"/>
</dbReference>
<dbReference type="Gene3D" id="3.20.20.370">
    <property type="entry name" value="Glycoside hydrolase/deacetylase"/>
    <property type="match status" value="1"/>
</dbReference>
<name>A0A5S3XUG5_9GAMM</name>
<feature type="region of interest" description="Disordered" evidence="3">
    <location>
        <begin position="50"/>
        <end position="72"/>
    </location>
</feature>
<reference evidence="6 8" key="1">
    <citation type="submission" date="2017-12" db="EMBL/GenBank/DDBJ databases">
        <authorList>
            <person name="Paulsen S."/>
            <person name="Gram L.K."/>
        </authorList>
    </citation>
    <scope>NUCLEOTIDE SEQUENCE [LARGE SCALE GENOMIC DNA]</scope>
    <source>
        <strain evidence="6 8">S2231</strain>
        <strain evidence="5">S2233</strain>
    </source>
</reference>
<dbReference type="OrthoDB" id="9784220at2"/>
<dbReference type="EMBL" id="PNCL01000018">
    <property type="protein sequence ID" value="TMP61113.1"/>
    <property type="molecule type" value="Genomic_DNA"/>
</dbReference>
<evidence type="ECO:0000313" key="7">
    <source>
        <dbReference type="Proteomes" id="UP000305730"/>
    </source>
</evidence>
<dbReference type="Proteomes" id="UP000305730">
    <property type="component" value="Unassembled WGS sequence"/>
</dbReference>
<dbReference type="Pfam" id="PF01522">
    <property type="entry name" value="Polysacc_deac_1"/>
    <property type="match status" value="1"/>
</dbReference>
<dbReference type="AlphaFoldDB" id="A0A5S3XUG5"/>
<evidence type="ECO:0000313" key="5">
    <source>
        <dbReference type="EMBL" id="TMP44740.1"/>
    </source>
</evidence>
<feature type="compositionally biased region" description="Pro residues" evidence="3">
    <location>
        <begin position="56"/>
        <end position="70"/>
    </location>
</feature>
<keyword evidence="7" id="KW-1185">Reference proteome</keyword>
<dbReference type="GO" id="GO:0005975">
    <property type="term" value="P:carbohydrate metabolic process"/>
    <property type="evidence" value="ECO:0007669"/>
    <property type="project" value="InterPro"/>
</dbReference>
<sequence length="422" mass="47130">MPRILIIFGTWTMKVPVFFLCFLGLLTGCNNGNNNQEVLVEEAVVIEPTAPESVTPAPPVTPAPVTPPTPEESMSKIVNAQGSPDAQLLSFDDFDNAQLACVGIESVIAATIYLENATSFLEESELRDRVCSVVSLYNVVNKTDLTLELLIESGVEGLTDDAGKPDLWAFDEVMLDAPEKNFLVPGLQKLVNAFHYNRDNVWPKQINLSFDDGGALDSLYEHLWLFEKYNATITYFVSHFALIDEQRVLEIEAQGHEIGHHGALHRHAAIYSKEHGVEKWLEDDILGQLEDMKALGLNVTTFAYPFGARTKETDEALLKHFTHVRRFAAWGGLEYRNQRSDLAIMTGYSIDSHTINLERIFKAIDSLRGGETLYLGTHTIGNYISPWHITTENLEAVISYAASKDIQFCKMAECQNFKIASE</sequence>
<evidence type="ECO:0000256" key="1">
    <source>
        <dbReference type="ARBA" id="ARBA00022723"/>
    </source>
</evidence>
<feature type="domain" description="NodB homology" evidence="4">
    <location>
        <begin position="203"/>
        <end position="317"/>
    </location>
</feature>
<dbReference type="GO" id="GO:0016020">
    <property type="term" value="C:membrane"/>
    <property type="evidence" value="ECO:0007669"/>
    <property type="project" value="TreeGrafter"/>
</dbReference>
<comment type="caution">
    <text evidence="6">The sequence shown here is derived from an EMBL/GenBank/DDBJ whole genome shotgun (WGS) entry which is preliminary data.</text>
</comment>
<protein>
    <recommendedName>
        <fullName evidence="4">NodB homology domain-containing protein</fullName>
    </recommendedName>
</protein>
<gene>
    <name evidence="6" type="ORF">CWB96_05025</name>
    <name evidence="5" type="ORF">CWB97_05890</name>
</gene>
<reference evidence="7 8" key="2">
    <citation type="submission" date="2019-06" db="EMBL/GenBank/DDBJ databases">
        <title>Co-occurence of chitin degradation, pigmentation and bioactivity in marine Pseudoalteromonas.</title>
        <authorList>
            <person name="Sonnenschein E.C."/>
            <person name="Bech P.K."/>
        </authorList>
    </citation>
    <scope>NUCLEOTIDE SEQUENCE [LARGE SCALE GENOMIC DNA]</scope>
    <source>
        <strain evidence="8">S2231</strain>
        <strain evidence="5 7">S2233</strain>
    </source>
</reference>
<keyword evidence="2" id="KW-0378">Hydrolase</keyword>
<proteinExistence type="predicted"/>
<dbReference type="GO" id="GO:0046872">
    <property type="term" value="F:metal ion binding"/>
    <property type="evidence" value="ECO:0007669"/>
    <property type="project" value="UniProtKB-KW"/>
</dbReference>
<evidence type="ECO:0000256" key="3">
    <source>
        <dbReference type="SAM" id="MobiDB-lite"/>
    </source>
</evidence>